<dbReference type="EMBL" id="AZBU02000009">
    <property type="protein sequence ID" value="TKR64017.1"/>
    <property type="molecule type" value="Genomic_DNA"/>
</dbReference>
<dbReference type="AlphaFoldDB" id="A0A4U5M585"/>
<evidence type="ECO:0000256" key="1">
    <source>
        <dbReference type="SAM" id="MobiDB-lite"/>
    </source>
</evidence>
<dbReference type="Proteomes" id="UP000298663">
    <property type="component" value="Unassembled WGS sequence"/>
</dbReference>
<reference evidence="2 3" key="2">
    <citation type="journal article" date="2019" name="G3 (Bethesda)">
        <title>Hybrid Assembly of the Genome of the Entomopathogenic Nematode Steinernema carpocapsae Identifies the X-Chromosome.</title>
        <authorList>
            <person name="Serra L."/>
            <person name="Macchietto M."/>
            <person name="Macias-Munoz A."/>
            <person name="McGill C.J."/>
            <person name="Rodriguez I.M."/>
            <person name="Rodriguez B."/>
            <person name="Murad R."/>
            <person name="Mortazavi A."/>
        </authorList>
    </citation>
    <scope>NUCLEOTIDE SEQUENCE [LARGE SCALE GENOMIC DNA]</scope>
    <source>
        <strain evidence="2 3">ALL</strain>
    </source>
</reference>
<evidence type="ECO:0000313" key="3">
    <source>
        <dbReference type="Proteomes" id="UP000298663"/>
    </source>
</evidence>
<organism evidence="2 3">
    <name type="scientific">Steinernema carpocapsae</name>
    <name type="common">Entomopathogenic nematode</name>
    <dbReference type="NCBI Taxonomy" id="34508"/>
    <lineage>
        <taxon>Eukaryota</taxon>
        <taxon>Metazoa</taxon>
        <taxon>Ecdysozoa</taxon>
        <taxon>Nematoda</taxon>
        <taxon>Chromadorea</taxon>
        <taxon>Rhabditida</taxon>
        <taxon>Tylenchina</taxon>
        <taxon>Panagrolaimomorpha</taxon>
        <taxon>Strongyloidoidea</taxon>
        <taxon>Steinernematidae</taxon>
        <taxon>Steinernema</taxon>
    </lineage>
</organism>
<reference evidence="2 3" key="1">
    <citation type="journal article" date="2015" name="Genome Biol.">
        <title>Comparative genomics of Steinernema reveals deeply conserved gene regulatory networks.</title>
        <authorList>
            <person name="Dillman A.R."/>
            <person name="Macchietto M."/>
            <person name="Porter C.F."/>
            <person name="Rogers A."/>
            <person name="Williams B."/>
            <person name="Antoshechkin I."/>
            <person name="Lee M.M."/>
            <person name="Goodwin Z."/>
            <person name="Lu X."/>
            <person name="Lewis E.E."/>
            <person name="Goodrich-Blair H."/>
            <person name="Stock S.P."/>
            <person name="Adams B.J."/>
            <person name="Sternberg P.W."/>
            <person name="Mortazavi A."/>
        </authorList>
    </citation>
    <scope>NUCLEOTIDE SEQUENCE [LARGE SCALE GENOMIC DNA]</scope>
    <source>
        <strain evidence="2 3">ALL</strain>
    </source>
</reference>
<name>A0A4U5M585_STECR</name>
<accession>A0A4U5M585</accession>
<feature type="compositionally biased region" description="Basic residues" evidence="1">
    <location>
        <begin position="93"/>
        <end position="102"/>
    </location>
</feature>
<feature type="region of interest" description="Disordered" evidence="1">
    <location>
        <begin position="1"/>
        <end position="102"/>
    </location>
</feature>
<feature type="compositionally biased region" description="Basic and acidic residues" evidence="1">
    <location>
        <begin position="39"/>
        <end position="48"/>
    </location>
</feature>
<keyword evidence="3" id="KW-1185">Reference proteome</keyword>
<comment type="caution">
    <text evidence="2">The sequence shown here is derived from an EMBL/GenBank/DDBJ whole genome shotgun (WGS) entry which is preliminary data.</text>
</comment>
<gene>
    <name evidence="2" type="ORF">L596_024615</name>
</gene>
<sequence length="102" mass="11105">MMASGAAVEDSTWGRIGLRAREAPPSLLPITPPRRPRPPLRERREKTAEAATPTSDRVSVGGRFVGGDTKRKRQQKRGQAIGEQPTPNTGLGGRHRRAGDAW</sequence>
<proteinExistence type="predicted"/>
<evidence type="ECO:0000313" key="2">
    <source>
        <dbReference type="EMBL" id="TKR64017.1"/>
    </source>
</evidence>
<protein>
    <submittedName>
        <fullName evidence="2">Uncharacterized protein</fullName>
    </submittedName>
</protein>